<dbReference type="GO" id="GO:0005886">
    <property type="term" value="C:plasma membrane"/>
    <property type="evidence" value="ECO:0007669"/>
    <property type="project" value="TreeGrafter"/>
</dbReference>
<feature type="transmembrane region" description="Helical" evidence="1">
    <location>
        <begin position="99"/>
        <end position="119"/>
    </location>
</feature>
<organism evidence="2 3">
    <name type="scientific">Drouetiella hepatica Uher 2000/2452</name>
    <dbReference type="NCBI Taxonomy" id="904376"/>
    <lineage>
        <taxon>Bacteria</taxon>
        <taxon>Bacillati</taxon>
        <taxon>Cyanobacteriota</taxon>
        <taxon>Cyanophyceae</taxon>
        <taxon>Oculatellales</taxon>
        <taxon>Oculatellaceae</taxon>
        <taxon>Drouetiella</taxon>
    </lineage>
</organism>
<reference evidence="2" key="2">
    <citation type="journal article" date="2022" name="Microbiol. Resour. Announc.">
        <title>Metagenome Sequencing to Explore Phylogenomics of Terrestrial Cyanobacteria.</title>
        <authorList>
            <person name="Ward R.D."/>
            <person name="Stajich J.E."/>
            <person name="Johansen J.R."/>
            <person name="Huntemann M."/>
            <person name="Clum A."/>
            <person name="Foster B."/>
            <person name="Foster B."/>
            <person name="Roux S."/>
            <person name="Palaniappan K."/>
            <person name="Varghese N."/>
            <person name="Mukherjee S."/>
            <person name="Reddy T.B.K."/>
            <person name="Daum C."/>
            <person name="Copeland A."/>
            <person name="Chen I.A."/>
            <person name="Ivanova N.N."/>
            <person name="Kyrpides N.C."/>
            <person name="Shapiro N."/>
            <person name="Eloe-Fadrosh E.A."/>
            <person name="Pietrasiak N."/>
        </authorList>
    </citation>
    <scope>NUCLEOTIDE SEQUENCE</scope>
    <source>
        <strain evidence="2">UHER 2000/2452</strain>
    </source>
</reference>
<keyword evidence="1" id="KW-0472">Membrane</keyword>
<reference evidence="2" key="1">
    <citation type="submission" date="2021-05" db="EMBL/GenBank/DDBJ databases">
        <authorList>
            <person name="Pietrasiak N."/>
            <person name="Ward R."/>
            <person name="Stajich J.E."/>
            <person name="Kurbessoian T."/>
        </authorList>
    </citation>
    <scope>NUCLEOTIDE SEQUENCE</scope>
    <source>
        <strain evidence="2">UHER 2000/2452</strain>
    </source>
</reference>
<dbReference type="InterPro" id="IPR006750">
    <property type="entry name" value="YdcZ"/>
</dbReference>
<keyword evidence="1" id="KW-0812">Transmembrane</keyword>
<feature type="transmembrane region" description="Helical" evidence="1">
    <location>
        <begin position="6"/>
        <end position="28"/>
    </location>
</feature>
<dbReference type="PANTHER" id="PTHR34821">
    <property type="entry name" value="INNER MEMBRANE PROTEIN YDCZ"/>
    <property type="match status" value="1"/>
</dbReference>
<keyword evidence="1" id="KW-1133">Transmembrane helix</keyword>
<proteinExistence type="predicted"/>
<sequence length="151" mass="16154">MNDKSIYFIATLMGGAGLPVQVALNALLRRYVGQPMQVTFISYLAGTLASLAICWFARYPLPATAAISQTSWWMWLGGCLGTLYVWSTIFAAAKIGTALTLALTIAGQMICALFLDHYGVIGLTKVSANPLRIAGVVLVMIGVSFVAYAKK</sequence>
<gene>
    <name evidence="2" type="ORF">KME15_24620</name>
</gene>
<evidence type="ECO:0000256" key="1">
    <source>
        <dbReference type="SAM" id="Phobius"/>
    </source>
</evidence>
<comment type="caution">
    <text evidence="2">The sequence shown here is derived from an EMBL/GenBank/DDBJ whole genome shotgun (WGS) entry which is preliminary data.</text>
</comment>
<dbReference type="Pfam" id="PF04657">
    <property type="entry name" value="DMT_YdcZ"/>
    <property type="match status" value="1"/>
</dbReference>
<dbReference type="Proteomes" id="UP000757435">
    <property type="component" value="Unassembled WGS sequence"/>
</dbReference>
<name>A0A951UQD9_9CYAN</name>
<accession>A0A951UQD9</accession>
<evidence type="ECO:0000313" key="3">
    <source>
        <dbReference type="Proteomes" id="UP000757435"/>
    </source>
</evidence>
<feature type="transmembrane region" description="Helical" evidence="1">
    <location>
        <begin position="40"/>
        <end position="60"/>
    </location>
</feature>
<protein>
    <submittedName>
        <fullName evidence="2">DMT family transporter</fullName>
    </submittedName>
</protein>
<dbReference type="AlphaFoldDB" id="A0A951UQD9"/>
<dbReference type="PANTHER" id="PTHR34821:SF2">
    <property type="entry name" value="INNER MEMBRANE PROTEIN YDCZ"/>
    <property type="match status" value="1"/>
</dbReference>
<dbReference type="EMBL" id="JAHHHD010000048">
    <property type="protein sequence ID" value="MBW4661864.1"/>
    <property type="molecule type" value="Genomic_DNA"/>
</dbReference>
<evidence type="ECO:0000313" key="2">
    <source>
        <dbReference type="EMBL" id="MBW4661864.1"/>
    </source>
</evidence>
<feature type="transmembrane region" description="Helical" evidence="1">
    <location>
        <begin position="131"/>
        <end position="149"/>
    </location>
</feature>
<feature type="transmembrane region" description="Helical" evidence="1">
    <location>
        <begin position="72"/>
        <end position="92"/>
    </location>
</feature>